<dbReference type="Gene3D" id="3.90.550.10">
    <property type="entry name" value="Spore Coat Polysaccharide Biosynthesis Protein SpsA, Chain A"/>
    <property type="match status" value="1"/>
</dbReference>
<evidence type="ECO:0000259" key="1">
    <source>
        <dbReference type="Pfam" id="PF00535"/>
    </source>
</evidence>
<organism evidence="2 3">
    <name type="scientific">Candidatus Eubacterium faecale</name>
    <dbReference type="NCBI Taxonomy" id="2838568"/>
    <lineage>
        <taxon>Bacteria</taxon>
        <taxon>Bacillati</taxon>
        <taxon>Bacillota</taxon>
        <taxon>Clostridia</taxon>
        <taxon>Eubacteriales</taxon>
        <taxon>Eubacteriaceae</taxon>
        <taxon>Eubacterium</taxon>
    </lineage>
</organism>
<comment type="caution">
    <text evidence="2">The sequence shown here is derived from an EMBL/GenBank/DDBJ whole genome shotgun (WGS) entry which is preliminary data.</text>
</comment>
<reference evidence="2" key="2">
    <citation type="submission" date="2021-04" db="EMBL/GenBank/DDBJ databases">
        <authorList>
            <person name="Gilroy R."/>
        </authorList>
    </citation>
    <scope>NUCLEOTIDE SEQUENCE</scope>
    <source>
        <strain evidence="2">CHK188-16595</strain>
    </source>
</reference>
<dbReference type="AlphaFoldDB" id="A0A9D2S8M2"/>
<dbReference type="EMBL" id="DWXN01000008">
    <property type="protein sequence ID" value="HJB74727.1"/>
    <property type="molecule type" value="Genomic_DNA"/>
</dbReference>
<dbReference type="PANTHER" id="PTHR22916:SF3">
    <property type="entry name" value="UDP-GLCNAC:BETAGAL BETA-1,3-N-ACETYLGLUCOSAMINYLTRANSFERASE-LIKE PROTEIN 1"/>
    <property type="match status" value="1"/>
</dbReference>
<dbReference type="Pfam" id="PF00535">
    <property type="entry name" value="Glycos_transf_2"/>
    <property type="match status" value="1"/>
</dbReference>
<accession>A0A9D2S8M2</accession>
<dbReference type="CDD" id="cd00761">
    <property type="entry name" value="Glyco_tranf_GTA_type"/>
    <property type="match status" value="1"/>
</dbReference>
<evidence type="ECO:0000313" key="2">
    <source>
        <dbReference type="EMBL" id="HJB74727.1"/>
    </source>
</evidence>
<dbReference type="Proteomes" id="UP000823877">
    <property type="component" value="Unassembled WGS sequence"/>
</dbReference>
<dbReference type="PANTHER" id="PTHR22916">
    <property type="entry name" value="GLYCOSYLTRANSFERASE"/>
    <property type="match status" value="1"/>
</dbReference>
<proteinExistence type="predicted"/>
<dbReference type="InterPro" id="IPR029044">
    <property type="entry name" value="Nucleotide-diphossugar_trans"/>
</dbReference>
<feature type="domain" description="Glycosyltransferase 2-like" evidence="1">
    <location>
        <begin position="10"/>
        <end position="156"/>
    </location>
</feature>
<dbReference type="InterPro" id="IPR001173">
    <property type="entry name" value="Glyco_trans_2-like"/>
</dbReference>
<sequence length="321" mass="37871">MTEHEEIKVSVIIPVYNVEKYLRQNLQSVADQTLKEIEIICVDDGSTDSSFEIVQEFAAKDPRFVAVQQKNAGAGAARNNGLRRARGEYLSFLDSDDFFAPDMLETAYNKAQETKADFVVFNSDQYNEDEKNFKQVSWVVRYAELPPYQPFGRRAMTDNIFKVFVGWAWDKLFNRKWVLEHDLWFQEQRTSNDMLFVFSAVAIAKRIAYVEKGKVLAHQRRNNKSSLSNTREKSWDCFYNALTALRDRLKQEGIYQEVEKDYINYALHFALWNLNTLAEPTHQKLFEKLKNEWWQDLGVAGKGREYFYNKKEFDQYEKLFR</sequence>
<gene>
    <name evidence="2" type="ORF">IAA37_03530</name>
</gene>
<protein>
    <submittedName>
        <fullName evidence="2">Glycosyltransferase</fullName>
    </submittedName>
</protein>
<name>A0A9D2S8M2_9FIRM</name>
<dbReference type="SUPFAM" id="SSF53448">
    <property type="entry name" value="Nucleotide-diphospho-sugar transferases"/>
    <property type="match status" value="1"/>
</dbReference>
<evidence type="ECO:0000313" key="3">
    <source>
        <dbReference type="Proteomes" id="UP000823877"/>
    </source>
</evidence>
<dbReference type="GO" id="GO:0016758">
    <property type="term" value="F:hexosyltransferase activity"/>
    <property type="evidence" value="ECO:0007669"/>
    <property type="project" value="UniProtKB-ARBA"/>
</dbReference>
<reference evidence="2" key="1">
    <citation type="journal article" date="2021" name="PeerJ">
        <title>Extensive microbial diversity within the chicken gut microbiome revealed by metagenomics and culture.</title>
        <authorList>
            <person name="Gilroy R."/>
            <person name="Ravi A."/>
            <person name="Getino M."/>
            <person name="Pursley I."/>
            <person name="Horton D.L."/>
            <person name="Alikhan N.F."/>
            <person name="Baker D."/>
            <person name="Gharbi K."/>
            <person name="Hall N."/>
            <person name="Watson M."/>
            <person name="Adriaenssens E.M."/>
            <person name="Foster-Nyarko E."/>
            <person name="Jarju S."/>
            <person name="Secka A."/>
            <person name="Antonio M."/>
            <person name="Oren A."/>
            <person name="Chaudhuri R.R."/>
            <person name="La Ragione R."/>
            <person name="Hildebrand F."/>
            <person name="Pallen M.J."/>
        </authorList>
    </citation>
    <scope>NUCLEOTIDE SEQUENCE</scope>
    <source>
        <strain evidence="2">CHK188-16595</strain>
    </source>
</reference>